<sequence length="176" mass="18121">MASPLQRLGRRVMMALGLARQTSDTDESKSTPTMQLALAAGEMRSDVPLMQQYGFRSRPTSGCDAAVLFQGGDRTRGVVIATGDQRHPPPGLQSGEVCIFSPTMGSSIVMKADGSISIDAGQKKINVACGGMDVSGDITCTGTITGQKDVVAGSISLTDHTHPVTAAPGETGAPEG</sequence>
<reference evidence="2 3" key="1">
    <citation type="submission" date="2017-05" db="EMBL/GenBank/DDBJ databases">
        <title>Genome sequence of Acetobacter pasteurianus subsp. pasteurianus strain SRCM101342.</title>
        <authorList>
            <person name="Cho S.H."/>
        </authorList>
    </citation>
    <scope>NUCLEOTIDE SEQUENCE [LARGE SCALE GENOMIC DNA]</scope>
    <source>
        <strain evidence="2 3">SRCM101342</strain>
    </source>
</reference>
<dbReference type="InterPro" id="IPR014462">
    <property type="entry name" value="Phage_Mu_Gp45"/>
</dbReference>
<accession>A0A1Y0Y0N8</accession>
<protein>
    <recommendedName>
        <fullName evidence="1">Bacteriophage Mu Gp45 N-terminal domain-containing protein</fullName>
    </recommendedName>
</protein>
<evidence type="ECO:0000313" key="3">
    <source>
        <dbReference type="Proteomes" id="UP000196205"/>
    </source>
</evidence>
<name>A0A1Y0Y0N8_ACEPA</name>
<proteinExistence type="predicted"/>
<dbReference type="PIRSF" id="PIRSF012337">
    <property type="entry name" value="gp45"/>
    <property type="match status" value="1"/>
</dbReference>
<dbReference type="OrthoDB" id="7364815at2"/>
<evidence type="ECO:0000313" key="2">
    <source>
        <dbReference type="EMBL" id="ARW48749.1"/>
    </source>
</evidence>
<dbReference type="Pfam" id="PF06890">
    <property type="entry name" value="Phage_Mu_Gp45"/>
    <property type="match status" value="1"/>
</dbReference>
<dbReference type="EMBL" id="CP021509">
    <property type="protein sequence ID" value="ARW48749.1"/>
    <property type="molecule type" value="Genomic_DNA"/>
</dbReference>
<dbReference type="RefSeq" id="WP_087652048.1">
    <property type="nucleotide sequence ID" value="NZ_CP021509.1"/>
</dbReference>
<gene>
    <name evidence="2" type="ORF">S1001342_02450</name>
</gene>
<feature type="domain" description="Bacteriophage Mu Gp45 N-terminal" evidence="1">
    <location>
        <begin position="25"/>
        <end position="86"/>
    </location>
</feature>
<dbReference type="InterPro" id="IPR053861">
    <property type="entry name" value="Phage_Mu_Gp45_N"/>
</dbReference>
<evidence type="ECO:0000259" key="1">
    <source>
        <dbReference type="Pfam" id="PF06890"/>
    </source>
</evidence>
<dbReference type="AlphaFoldDB" id="A0A1Y0Y0N8"/>
<organism evidence="2 3">
    <name type="scientific">Acetobacter pasteurianus subsp. pasteurianus</name>
    <dbReference type="NCBI Taxonomy" id="481145"/>
    <lineage>
        <taxon>Bacteria</taxon>
        <taxon>Pseudomonadati</taxon>
        <taxon>Pseudomonadota</taxon>
        <taxon>Alphaproteobacteria</taxon>
        <taxon>Acetobacterales</taxon>
        <taxon>Acetobacteraceae</taxon>
        <taxon>Acetobacter</taxon>
    </lineage>
</organism>
<dbReference type="Proteomes" id="UP000196205">
    <property type="component" value="Chromosome"/>
</dbReference>